<dbReference type="EMBL" id="JACBZH010000001">
    <property type="protein sequence ID" value="NYH89802.1"/>
    <property type="molecule type" value="Genomic_DNA"/>
</dbReference>
<comment type="caution">
    <text evidence="9">The sequence shown here is derived from an EMBL/GenBank/DDBJ whole genome shotgun (WGS) entry which is preliminary data.</text>
</comment>
<organism evidence="9 10">
    <name type="scientific">Actinopolymorpha rutila</name>
    <dbReference type="NCBI Taxonomy" id="446787"/>
    <lineage>
        <taxon>Bacteria</taxon>
        <taxon>Bacillati</taxon>
        <taxon>Actinomycetota</taxon>
        <taxon>Actinomycetes</taxon>
        <taxon>Propionibacteriales</taxon>
        <taxon>Actinopolymorphaceae</taxon>
        <taxon>Actinopolymorpha</taxon>
    </lineage>
</organism>
<dbReference type="GO" id="GO:0022857">
    <property type="term" value="F:transmembrane transporter activity"/>
    <property type="evidence" value="ECO:0007669"/>
    <property type="project" value="InterPro"/>
</dbReference>
<name>A0A852ZDI1_9ACTN</name>
<proteinExistence type="predicted"/>
<evidence type="ECO:0000256" key="5">
    <source>
        <dbReference type="ARBA" id="ARBA00023136"/>
    </source>
</evidence>
<dbReference type="Pfam" id="PF07690">
    <property type="entry name" value="MFS_1"/>
    <property type="match status" value="2"/>
</dbReference>
<protein>
    <submittedName>
        <fullName evidence="9">MFS family permease</fullName>
    </submittedName>
</protein>
<feature type="transmembrane region" description="Helical" evidence="7">
    <location>
        <begin position="53"/>
        <end position="74"/>
    </location>
</feature>
<dbReference type="Gene3D" id="1.20.1250.20">
    <property type="entry name" value="MFS general substrate transporter like domains"/>
    <property type="match status" value="1"/>
</dbReference>
<dbReference type="SUPFAM" id="SSF103473">
    <property type="entry name" value="MFS general substrate transporter"/>
    <property type="match status" value="1"/>
</dbReference>
<evidence type="ECO:0000313" key="10">
    <source>
        <dbReference type="Proteomes" id="UP000579605"/>
    </source>
</evidence>
<dbReference type="InterPro" id="IPR011701">
    <property type="entry name" value="MFS"/>
</dbReference>
<feature type="transmembrane region" description="Helical" evidence="7">
    <location>
        <begin position="293"/>
        <end position="311"/>
    </location>
</feature>
<feature type="region of interest" description="Disordered" evidence="6">
    <location>
        <begin position="400"/>
        <end position="466"/>
    </location>
</feature>
<feature type="transmembrane region" description="Helical" evidence="7">
    <location>
        <begin position="353"/>
        <end position="375"/>
    </location>
</feature>
<keyword evidence="10" id="KW-1185">Reference proteome</keyword>
<evidence type="ECO:0000256" key="2">
    <source>
        <dbReference type="ARBA" id="ARBA00022475"/>
    </source>
</evidence>
<dbReference type="AlphaFoldDB" id="A0A852ZDI1"/>
<keyword evidence="2" id="KW-1003">Cell membrane</keyword>
<evidence type="ECO:0000256" key="4">
    <source>
        <dbReference type="ARBA" id="ARBA00022989"/>
    </source>
</evidence>
<gene>
    <name evidence="9" type="ORF">F4554_002440</name>
</gene>
<feature type="transmembrane region" description="Helical" evidence="7">
    <location>
        <begin position="381"/>
        <end position="398"/>
    </location>
</feature>
<evidence type="ECO:0000259" key="8">
    <source>
        <dbReference type="PROSITE" id="PS50850"/>
    </source>
</evidence>
<dbReference type="RefSeq" id="WP_179787462.1">
    <property type="nucleotide sequence ID" value="NZ_BAAARR010000010.1"/>
</dbReference>
<evidence type="ECO:0000256" key="6">
    <source>
        <dbReference type="SAM" id="MobiDB-lite"/>
    </source>
</evidence>
<dbReference type="Proteomes" id="UP000579605">
    <property type="component" value="Unassembled WGS sequence"/>
</dbReference>
<evidence type="ECO:0000313" key="9">
    <source>
        <dbReference type="EMBL" id="NYH89802.1"/>
    </source>
</evidence>
<feature type="transmembrane region" description="Helical" evidence="7">
    <location>
        <begin position="263"/>
        <end position="281"/>
    </location>
</feature>
<keyword evidence="5 7" id="KW-0472">Membrane</keyword>
<keyword evidence="3 7" id="KW-0812">Transmembrane</keyword>
<dbReference type="PROSITE" id="PS50850">
    <property type="entry name" value="MFS"/>
    <property type="match status" value="1"/>
</dbReference>
<feature type="compositionally biased region" description="Low complexity" evidence="6">
    <location>
        <begin position="420"/>
        <end position="440"/>
    </location>
</feature>
<dbReference type="InterPro" id="IPR020846">
    <property type="entry name" value="MFS_dom"/>
</dbReference>
<feature type="transmembrane region" description="Helical" evidence="7">
    <location>
        <begin position="155"/>
        <end position="175"/>
    </location>
</feature>
<evidence type="ECO:0000256" key="7">
    <source>
        <dbReference type="SAM" id="Phobius"/>
    </source>
</evidence>
<feature type="transmembrane region" description="Helical" evidence="7">
    <location>
        <begin position="231"/>
        <end position="251"/>
    </location>
</feature>
<dbReference type="InterPro" id="IPR036259">
    <property type="entry name" value="MFS_trans_sf"/>
</dbReference>
<accession>A0A852ZDI1</accession>
<dbReference type="PANTHER" id="PTHR23513">
    <property type="entry name" value="INTEGRAL MEMBRANE EFFLUX PROTEIN-RELATED"/>
    <property type="match status" value="1"/>
</dbReference>
<feature type="transmembrane region" description="Helical" evidence="7">
    <location>
        <begin position="181"/>
        <end position="200"/>
    </location>
</feature>
<evidence type="ECO:0000256" key="1">
    <source>
        <dbReference type="ARBA" id="ARBA00004651"/>
    </source>
</evidence>
<feature type="transmembrane region" description="Helical" evidence="7">
    <location>
        <begin position="317"/>
        <end position="341"/>
    </location>
</feature>
<dbReference type="CDD" id="cd06173">
    <property type="entry name" value="MFS_MefA_like"/>
    <property type="match status" value="1"/>
</dbReference>
<reference evidence="9 10" key="1">
    <citation type="submission" date="2020-07" db="EMBL/GenBank/DDBJ databases">
        <title>Sequencing the genomes of 1000 actinobacteria strains.</title>
        <authorList>
            <person name="Klenk H.-P."/>
        </authorList>
    </citation>
    <scope>NUCLEOTIDE SEQUENCE [LARGE SCALE GENOMIC DNA]</scope>
    <source>
        <strain evidence="9 10">DSM 18448</strain>
    </source>
</reference>
<comment type="subcellular location">
    <subcellularLocation>
        <location evidence="1">Cell membrane</location>
        <topology evidence="1">Multi-pass membrane protein</topology>
    </subcellularLocation>
</comment>
<dbReference type="GO" id="GO:0005886">
    <property type="term" value="C:plasma membrane"/>
    <property type="evidence" value="ECO:0007669"/>
    <property type="project" value="UniProtKB-SubCell"/>
</dbReference>
<dbReference type="PANTHER" id="PTHR23513:SF11">
    <property type="entry name" value="STAPHYLOFERRIN A TRANSPORTER"/>
    <property type="match status" value="1"/>
</dbReference>
<keyword evidence="4 7" id="KW-1133">Transmembrane helix</keyword>
<feature type="domain" description="Major facilitator superfamily (MFS) profile" evidence="8">
    <location>
        <begin position="1"/>
        <end position="404"/>
    </location>
</feature>
<sequence>MRRADGPARTGYRGLLRNHEFSGLFVADVASRIGSQLGKFALAALVYERTRSAALAAVTFAVTYLPGLLGGPVLSTLADRLPRRGLLITCDVVRAVVTALIALLGDNIPLALALLLLAEFFRVPFGAARTAILADVLPAERFAAGNALVATSQQAVQVIGFAAGGFVVVLIGSPAALGVNALAYAVSAVLLAVFVVSRPAPARPAGGARHPILRDTWQGLRVVRDTARMPSLFCLLFLGPTVLATAEGLALPLAAELGLGDQGAGILLAAPPLGSAVGLLAVGRMSTRGRERLVAPGSVAVGLCVAAAGLAGPAVLVVAALLLAGLAMGHVAQLQAAIVGLVPAGARGRVVGLANTALQLGQALALLLAGVIAQATSSRGVLVGAGVAAGMAAAAVVGRDPVARRESRPEPVIADGLPSGGPVAPRVPGPAGAQPAGMRPAEGRPADVQPAEGLLAGREAEHRPAG</sequence>
<evidence type="ECO:0000256" key="3">
    <source>
        <dbReference type="ARBA" id="ARBA00022692"/>
    </source>
</evidence>